<dbReference type="Pfam" id="PF13354">
    <property type="entry name" value="Beta-lactamase2"/>
    <property type="match status" value="1"/>
</dbReference>
<keyword evidence="2" id="KW-0378">Hydrolase</keyword>
<evidence type="ECO:0000313" key="2">
    <source>
        <dbReference type="EMBL" id="MDN4494510.1"/>
    </source>
</evidence>
<dbReference type="Proteomes" id="UP001172743">
    <property type="component" value="Unassembled WGS sequence"/>
</dbReference>
<comment type="caution">
    <text evidence="2">The sequence shown here is derived from an EMBL/GenBank/DDBJ whole genome shotgun (WGS) entry which is preliminary data.</text>
</comment>
<protein>
    <submittedName>
        <fullName evidence="2">Serine hydrolase</fullName>
    </submittedName>
</protein>
<reference evidence="2" key="1">
    <citation type="submission" date="2023-07" db="EMBL/GenBank/DDBJ databases">
        <title>Ureibacillus sp. isolated from freshwater well.</title>
        <authorList>
            <person name="Kirdat K."/>
            <person name="Bhatt A."/>
            <person name="Teware R."/>
            <person name="Bhavsar Y."/>
            <person name="Yadav A."/>
        </authorList>
    </citation>
    <scope>NUCLEOTIDE SEQUENCE</scope>
    <source>
        <strain evidence="2">BA0131</strain>
    </source>
</reference>
<dbReference type="GO" id="GO:0016787">
    <property type="term" value="F:hydrolase activity"/>
    <property type="evidence" value="ECO:0007669"/>
    <property type="project" value="UniProtKB-KW"/>
</dbReference>
<dbReference type="PANTHER" id="PTHR35333">
    <property type="entry name" value="BETA-LACTAMASE"/>
    <property type="match status" value="1"/>
</dbReference>
<organism evidence="2 3">
    <name type="scientific">Ureibacillus aquaedulcis</name>
    <dbReference type="NCBI Taxonomy" id="3058421"/>
    <lineage>
        <taxon>Bacteria</taxon>
        <taxon>Bacillati</taxon>
        <taxon>Bacillota</taxon>
        <taxon>Bacilli</taxon>
        <taxon>Bacillales</taxon>
        <taxon>Caryophanaceae</taxon>
        <taxon>Ureibacillus</taxon>
    </lineage>
</organism>
<dbReference type="InterPro" id="IPR045155">
    <property type="entry name" value="Beta-lactam_cat"/>
</dbReference>
<keyword evidence="3" id="KW-1185">Reference proteome</keyword>
<evidence type="ECO:0000313" key="3">
    <source>
        <dbReference type="Proteomes" id="UP001172743"/>
    </source>
</evidence>
<dbReference type="InterPro" id="IPR000871">
    <property type="entry name" value="Beta-lactam_class-A"/>
</dbReference>
<proteinExistence type="predicted"/>
<name>A0ABT8GSW4_9BACL</name>
<sequence length="257" mass="29062">MEKDIQTLIQQLPYKIKLLVKEAGTDHSLLTKDLDDVFSSASLIKVPILLAVLDYVENENISLYQIVKISKENRVEFSVLTELEAEECALGDLLLWMIIISDNTATNVLIDLIGLEKLNQYFKKIGLTQTRIQRKMMDFAQLEKGFDNLTTARDMGTLYTAIYRKSLLSLEYSNLVIDILSRQRVYDSLKRYIVDDVKIAHKTGSLDTVEHDVGIVFSNKGDYIIGVFVTDHSNSEAAKGCIGKISMIVYEHMGKGE</sequence>
<dbReference type="RefSeq" id="WP_301138810.1">
    <property type="nucleotide sequence ID" value="NZ_JAUHTQ010000010.1"/>
</dbReference>
<gene>
    <name evidence="2" type="ORF">QYB95_13235</name>
</gene>
<evidence type="ECO:0000259" key="1">
    <source>
        <dbReference type="Pfam" id="PF13354"/>
    </source>
</evidence>
<dbReference type="PANTHER" id="PTHR35333:SF3">
    <property type="entry name" value="BETA-LACTAMASE-TYPE TRANSPEPTIDASE FOLD CONTAINING PROTEIN"/>
    <property type="match status" value="1"/>
</dbReference>
<accession>A0ABT8GSW4</accession>
<dbReference type="Gene3D" id="3.40.710.10">
    <property type="entry name" value="DD-peptidase/beta-lactamase superfamily"/>
    <property type="match status" value="1"/>
</dbReference>
<dbReference type="SUPFAM" id="SSF56601">
    <property type="entry name" value="beta-lactamase/transpeptidase-like"/>
    <property type="match status" value="1"/>
</dbReference>
<dbReference type="InterPro" id="IPR012338">
    <property type="entry name" value="Beta-lactam/transpept-like"/>
</dbReference>
<feature type="domain" description="Beta-lactamase class A catalytic" evidence="1">
    <location>
        <begin position="30"/>
        <end position="229"/>
    </location>
</feature>
<dbReference type="EMBL" id="JAUHTQ010000010">
    <property type="protein sequence ID" value="MDN4494510.1"/>
    <property type="molecule type" value="Genomic_DNA"/>
</dbReference>